<proteinExistence type="predicted"/>
<gene>
    <name evidence="1" type="ORF">ACFYXQ_04000</name>
</gene>
<keyword evidence="2" id="KW-1185">Reference proteome</keyword>
<protein>
    <submittedName>
        <fullName evidence="1">Non-oxidative hydroxyarylic acid decarboxylases subunit D</fullName>
    </submittedName>
</protein>
<dbReference type="InterPro" id="IPR047707">
    <property type="entry name" value="VdcD-like"/>
</dbReference>
<name>A0ABW6RSE9_9NOCA</name>
<dbReference type="RefSeq" id="WP_387402586.1">
    <property type="nucleotide sequence ID" value="NZ_JBIAQY010000001.1"/>
</dbReference>
<dbReference type="EMBL" id="JBIAQY010000001">
    <property type="protein sequence ID" value="MFF3566926.1"/>
    <property type="molecule type" value="Genomic_DNA"/>
</dbReference>
<organism evidence="1 2">
    <name type="scientific">Nocardia jiangxiensis</name>
    <dbReference type="NCBI Taxonomy" id="282685"/>
    <lineage>
        <taxon>Bacteria</taxon>
        <taxon>Bacillati</taxon>
        <taxon>Actinomycetota</taxon>
        <taxon>Actinomycetes</taxon>
        <taxon>Mycobacteriales</taxon>
        <taxon>Nocardiaceae</taxon>
        <taxon>Nocardia</taxon>
    </lineage>
</organism>
<comment type="caution">
    <text evidence="1">The sequence shown here is derived from an EMBL/GenBank/DDBJ whole genome shotgun (WGS) entry which is preliminary data.</text>
</comment>
<dbReference type="Pfam" id="PF26358">
    <property type="entry name" value="EcdD_BsdD_detox"/>
    <property type="match status" value="1"/>
</dbReference>
<accession>A0ABW6RSE9</accession>
<evidence type="ECO:0000313" key="2">
    <source>
        <dbReference type="Proteomes" id="UP001601992"/>
    </source>
</evidence>
<dbReference type="Proteomes" id="UP001601992">
    <property type="component" value="Unassembled WGS sequence"/>
</dbReference>
<dbReference type="NCBIfam" id="NF041205">
    <property type="entry name" value="VdcD"/>
    <property type="match status" value="1"/>
</dbReference>
<sequence>MSTPAQSLCPRCASNTIRTLATSPVPGIWEVRECQPCGFTWRTTEPARRTDREHYPRAFVLTEADLHAAPAVPPVPPLVSR</sequence>
<reference evidence="1 2" key="1">
    <citation type="submission" date="2024-10" db="EMBL/GenBank/DDBJ databases">
        <title>The Natural Products Discovery Center: Release of the First 8490 Sequenced Strains for Exploring Actinobacteria Biosynthetic Diversity.</title>
        <authorList>
            <person name="Kalkreuter E."/>
            <person name="Kautsar S.A."/>
            <person name="Yang D."/>
            <person name="Bader C.D."/>
            <person name="Teijaro C.N."/>
            <person name="Fluegel L."/>
            <person name="Davis C.M."/>
            <person name="Simpson J.R."/>
            <person name="Lauterbach L."/>
            <person name="Steele A.D."/>
            <person name="Gui C."/>
            <person name="Meng S."/>
            <person name="Li G."/>
            <person name="Viehrig K."/>
            <person name="Ye F."/>
            <person name="Su P."/>
            <person name="Kiefer A.F."/>
            <person name="Nichols A."/>
            <person name="Cepeda A.J."/>
            <person name="Yan W."/>
            <person name="Fan B."/>
            <person name="Jiang Y."/>
            <person name="Adhikari A."/>
            <person name="Zheng C.-J."/>
            <person name="Schuster L."/>
            <person name="Cowan T.M."/>
            <person name="Smanski M.J."/>
            <person name="Chevrette M.G."/>
            <person name="De Carvalho L.P.S."/>
            <person name="Shen B."/>
        </authorList>
    </citation>
    <scope>NUCLEOTIDE SEQUENCE [LARGE SCALE GENOMIC DNA]</scope>
    <source>
        <strain evidence="1 2">NPDC002593</strain>
    </source>
</reference>
<evidence type="ECO:0000313" key="1">
    <source>
        <dbReference type="EMBL" id="MFF3566926.1"/>
    </source>
</evidence>